<dbReference type="InterPro" id="IPR012318">
    <property type="entry name" value="HTH_CRP"/>
</dbReference>
<dbReference type="Gene3D" id="1.10.10.10">
    <property type="entry name" value="Winged helix-like DNA-binding domain superfamily/Winged helix DNA-binding domain"/>
    <property type="match status" value="1"/>
</dbReference>
<dbReference type="SMART" id="SM00100">
    <property type="entry name" value="cNMP"/>
    <property type="match status" value="1"/>
</dbReference>
<dbReference type="GO" id="GO:0003700">
    <property type="term" value="F:DNA-binding transcription factor activity"/>
    <property type="evidence" value="ECO:0007669"/>
    <property type="project" value="TreeGrafter"/>
</dbReference>
<evidence type="ECO:0000259" key="5">
    <source>
        <dbReference type="PROSITE" id="PS51063"/>
    </source>
</evidence>
<keyword evidence="7" id="KW-1185">Reference proteome</keyword>
<dbReference type="PRINTS" id="PR00034">
    <property type="entry name" value="HTHCRP"/>
</dbReference>
<dbReference type="SUPFAM" id="SSF46785">
    <property type="entry name" value="Winged helix' DNA-binding domain"/>
    <property type="match status" value="1"/>
</dbReference>
<dbReference type="InterPro" id="IPR036388">
    <property type="entry name" value="WH-like_DNA-bd_sf"/>
</dbReference>
<proteinExistence type="predicted"/>
<keyword evidence="3" id="KW-0804">Transcription</keyword>
<sequence>MASTGCQAKCPDFAAGCGRVELRAGLSLRSWWLPPLLADLPGVEPDLLPVQTVPRGAILFREGEPAAGMWYLAAGWVKLVREAPDGRERVLWVKRPGDYVAEGTLTLQSVYPASAVALAPLRAVLIPRERWALLVCRYPQLAAGLNAILIRALAAAQVRLRDQSGPVLERVARLLLDLAQGPEALPLRHEDVAALVGASRERVSRALAHLRREGLIAGGPRRLRVQRDRLGRWLQDRE</sequence>
<feature type="domain" description="Cyclic nucleotide-binding" evidence="4">
    <location>
        <begin position="46"/>
        <end position="135"/>
    </location>
</feature>
<dbReference type="GO" id="GO:0005829">
    <property type="term" value="C:cytosol"/>
    <property type="evidence" value="ECO:0007669"/>
    <property type="project" value="TreeGrafter"/>
</dbReference>
<name>A0A6F8ZEL8_9FIRM</name>
<evidence type="ECO:0000256" key="2">
    <source>
        <dbReference type="ARBA" id="ARBA00023125"/>
    </source>
</evidence>
<dbReference type="PANTHER" id="PTHR24567">
    <property type="entry name" value="CRP FAMILY TRANSCRIPTIONAL REGULATORY PROTEIN"/>
    <property type="match status" value="1"/>
</dbReference>
<evidence type="ECO:0000313" key="7">
    <source>
        <dbReference type="Proteomes" id="UP000503399"/>
    </source>
</evidence>
<dbReference type="Pfam" id="PF13545">
    <property type="entry name" value="HTH_Crp_2"/>
    <property type="match status" value="1"/>
</dbReference>
<feature type="domain" description="HTH crp-type" evidence="5">
    <location>
        <begin position="165"/>
        <end position="229"/>
    </location>
</feature>
<dbReference type="InterPro" id="IPR000595">
    <property type="entry name" value="cNMP-bd_dom"/>
</dbReference>
<dbReference type="SMART" id="SM00419">
    <property type="entry name" value="HTH_CRP"/>
    <property type="match status" value="1"/>
</dbReference>
<keyword evidence="1" id="KW-0805">Transcription regulation</keyword>
<dbReference type="SUPFAM" id="SSF51206">
    <property type="entry name" value="cAMP-binding domain-like"/>
    <property type="match status" value="1"/>
</dbReference>
<reference evidence="6 7" key="1">
    <citation type="submission" date="2020-02" db="EMBL/GenBank/DDBJ databases">
        <authorList>
            <person name="Hogendoorn C."/>
        </authorList>
    </citation>
    <scope>NUCLEOTIDE SEQUENCE [LARGE SCALE GENOMIC DNA]</scope>
    <source>
        <strain evidence="6">R501</strain>
    </source>
</reference>
<dbReference type="InterPro" id="IPR018490">
    <property type="entry name" value="cNMP-bd_dom_sf"/>
</dbReference>
<evidence type="ECO:0000256" key="1">
    <source>
        <dbReference type="ARBA" id="ARBA00023015"/>
    </source>
</evidence>
<dbReference type="KEGG" id="hfv:R50_0940"/>
<dbReference type="EMBL" id="LR778114">
    <property type="protein sequence ID" value="CAB1128446.1"/>
    <property type="molecule type" value="Genomic_DNA"/>
</dbReference>
<evidence type="ECO:0000259" key="4">
    <source>
        <dbReference type="PROSITE" id="PS50042"/>
    </source>
</evidence>
<dbReference type="InterPro" id="IPR036390">
    <property type="entry name" value="WH_DNA-bd_sf"/>
</dbReference>
<dbReference type="InterPro" id="IPR050397">
    <property type="entry name" value="Env_Response_Regulators"/>
</dbReference>
<protein>
    <submittedName>
        <fullName evidence="6">cAMP-binding proteins - catabolite gene activator and regulatory subunit of cAMP-dependent protein kinases</fullName>
    </submittedName>
</protein>
<keyword evidence="2" id="KW-0238">DNA-binding</keyword>
<dbReference type="Proteomes" id="UP000503399">
    <property type="component" value="Chromosome"/>
</dbReference>
<dbReference type="GO" id="GO:0003677">
    <property type="term" value="F:DNA binding"/>
    <property type="evidence" value="ECO:0007669"/>
    <property type="project" value="UniProtKB-KW"/>
</dbReference>
<dbReference type="CDD" id="cd00038">
    <property type="entry name" value="CAP_ED"/>
    <property type="match status" value="1"/>
</dbReference>
<organism evidence="6 7">
    <name type="scientific">Candidatus Hydrogenisulfobacillus filiaventi</name>
    <dbReference type="NCBI Taxonomy" id="2707344"/>
    <lineage>
        <taxon>Bacteria</taxon>
        <taxon>Bacillati</taxon>
        <taxon>Bacillota</taxon>
        <taxon>Clostridia</taxon>
        <taxon>Eubacteriales</taxon>
        <taxon>Clostridiales Family XVII. Incertae Sedis</taxon>
        <taxon>Candidatus Hydrogenisulfobacillus</taxon>
    </lineage>
</organism>
<dbReference type="AlphaFoldDB" id="A0A6F8ZEL8"/>
<dbReference type="Pfam" id="PF00027">
    <property type="entry name" value="cNMP_binding"/>
    <property type="match status" value="1"/>
</dbReference>
<dbReference type="PROSITE" id="PS51063">
    <property type="entry name" value="HTH_CRP_2"/>
    <property type="match status" value="1"/>
</dbReference>
<dbReference type="InterPro" id="IPR014710">
    <property type="entry name" value="RmlC-like_jellyroll"/>
</dbReference>
<evidence type="ECO:0000313" key="6">
    <source>
        <dbReference type="EMBL" id="CAB1128446.1"/>
    </source>
</evidence>
<gene>
    <name evidence="6" type="ORF">R50_0940</name>
</gene>
<accession>A0A6F8ZEL8</accession>
<dbReference type="PANTHER" id="PTHR24567:SF68">
    <property type="entry name" value="DNA-BINDING TRANSCRIPTIONAL DUAL REGULATOR CRP"/>
    <property type="match status" value="1"/>
</dbReference>
<dbReference type="PROSITE" id="PS50042">
    <property type="entry name" value="CNMP_BINDING_3"/>
    <property type="match status" value="1"/>
</dbReference>
<evidence type="ECO:0000256" key="3">
    <source>
        <dbReference type="ARBA" id="ARBA00023163"/>
    </source>
</evidence>
<dbReference type="Gene3D" id="2.60.120.10">
    <property type="entry name" value="Jelly Rolls"/>
    <property type="match status" value="1"/>
</dbReference>